<dbReference type="EMBL" id="OU963903">
    <property type="protein sequence ID" value="CAH0397759.1"/>
    <property type="molecule type" value="Genomic_DNA"/>
</dbReference>
<protein>
    <recommendedName>
        <fullName evidence="6">15-hydroxyprostaglandin dehydrogenase [NAD(+)]-like</fullName>
    </recommendedName>
</protein>
<evidence type="ECO:0000313" key="4">
    <source>
        <dbReference type="EMBL" id="CAH0397759.1"/>
    </source>
</evidence>
<name>A0ABN8AQG3_CHISP</name>
<gene>
    <name evidence="4" type="ORF">CHILSU_LOCUS844</name>
</gene>
<evidence type="ECO:0000313" key="5">
    <source>
        <dbReference type="Proteomes" id="UP001153292"/>
    </source>
</evidence>
<dbReference type="PANTHER" id="PTHR44229">
    <property type="entry name" value="15-HYDROXYPROSTAGLANDIN DEHYDROGENASE [NAD(+)]"/>
    <property type="match status" value="1"/>
</dbReference>
<dbReference type="Gene3D" id="3.40.50.720">
    <property type="entry name" value="NAD(P)-binding Rossmann-like Domain"/>
    <property type="match status" value="1"/>
</dbReference>
<evidence type="ECO:0000256" key="2">
    <source>
        <dbReference type="ARBA" id="ARBA00023002"/>
    </source>
</evidence>
<organism evidence="4 5">
    <name type="scientific">Chilo suppressalis</name>
    <name type="common">Asiatic rice borer moth</name>
    <dbReference type="NCBI Taxonomy" id="168631"/>
    <lineage>
        <taxon>Eukaryota</taxon>
        <taxon>Metazoa</taxon>
        <taxon>Ecdysozoa</taxon>
        <taxon>Arthropoda</taxon>
        <taxon>Hexapoda</taxon>
        <taxon>Insecta</taxon>
        <taxon>Pterygota</taxon>
        <taxon>Neoptera</taxon>
        <taxon>Endopterygota</taxon>
        <taxon>Lepidoptera</taxon>
        <taxon>Glossata</taxon>
        <taxon>Ditrysia</taxon>
        <taxon>Pyraloidea</taxon>
        <taxon>Crambidae</taxon>
        <taxon>Crambinae</taxon>
        <taxon>Chilo</taxon>
    </lineage>
</organism>
<dbReference type="PANTHER" id="PTHR44229:SF8">
    <property type="entry name" value="ALCOHOL DEHYDROGENASE-RELATED"/>
    <property type="match status" value="1"/>
</dbReference>
<dbReference type="Proteomes" id="UP001153292">
    <property type="component" value="Chromosome 10"/>
</dbReference>
<proteinExistence type="inferred from homology"/>
<comment type="similarity">
    <text evidence="1 3">Belongs to the short-chain dehydrogenases/reductases (SDR) family.</text>
</comment>
<dbReference type="InterPro" id="IPR002347">
    <property type="entry name" value="SDR_fam"/>
</dbReference>
<evidence type="ECO:0000256" key="1">
    <source>
        <dbReference type="ARBA" id="ARBA00006484"/>
    </source>
</evidence>
<dbReference type="SUPFAM" id="SSF51735">
    <property type="entry name" value="NAD(P)-binding Rossmann-fold domains"/>
    <property type="match status" value="1"/>
</dbReference>
<evidence type="ECO:0008006" key="6">
    <source>
        <dbReference type="Google" id="ProtNLM"/>
    </source>
</evidence>
<keyword evidence="5" id="KW-1185">Reference proteome</keyword>
<accession>A0ABN8AQG3</accession>
<dbReference type="Pfam" id="PF00106">
    <property type="entry name" value="adh_short"/>
    <property type="match status" value="1"/>
</dbReference>
<sequence length="250" mass="27797">MKRNLENKLAVITGGAQGIGYSITDKFLRKGARLVIIIDIDDRQGLASVERLKSKYGVDRAEFIKCDVTTDIDAATRKIFDKHSSIDVLVNNSGILNEFMIQKTVGIDVTALMEWSVMFFERMRMDKGGRGGIVINMASIYGFRVDPFLPIYQGLKFAVIGFTRSFGHPYRYKKFGVRAVAVCSGFTETKSTTDVKVNDDPSFQKDLDGMLKSVPWQQVEAVTNAVVDVFEKGDSGTAWLIEGSKPITQV</sequence>
<dbReference type="PRINTS" id="PR00080">
    <property type="entry name" value="SDRFAMILY"/>
</dbReference>
<dbReference type="PRINTS" id="PR01167">
    <property type="entry name" value="INSADHFAMILY"/>
</dbReference>
<dbReference type="InterPro" id="IPR036291">
    <property type="entry name" value="NAD(P)-bd_dom_sf"/>
</dbReference>
<keyword evidence="2" id="KW-0560">Oxidoreductase</keyword>
<reference evidence="4" key="1">
    <citation type="submission" date="2021-12" db="EMBL/GenBank/DDBJ databases">
        <authorList>
            <person name="King R."/>
        </authorList>
    </citation>
    <scope>NUCLEOTIDE SEQUENCE</scope>
</reference>
<evidence type="ECO:0000256" key="3">
    <source>
        <dbReference type="RuleBase" id="RU000363"/>
    </source>
</evidence>